<dbReference type="Gene3D" id="3.40.50.300">
    <property type="entry name" value="P-loop containing nucleotide triphosphate hydrolases"/>
    <property type="match status" value="1"/>
</dbReference>
<feature type="domain" description="KAP NTPase" evidence="1">
    <location>
        <begin position="12"/>
        <end position="253"/>
    </location>
</feature>
<organism evidence="2 3">
    <name type="scientific">Gloeocapsopsis dulcis AAB1 = 1H9</name>
    <dbReference type="NCBI Taxonomy" id="1433147"/>
    <lineage>
        <taxon>Bacteria</taxon>
        <taxon>Bacillati</taxon>
        <taxon>Cyanobacteriota</taxon>
        <taxon>Cyanophyceae</taxon>
        <taxon>Oscillatoriophycideae</taxon>
        <taxon>Chroococcales</taxon>
        <taxon>Chroococcaceae</taxon>
        <taxon>Gloeocapsopsis</taxon>
        <taxon>Gloeocapsopsis dulcis</taxon>
    </lineage>
</organism>
<evidence type="ECO:0000313" key="3">
    <source>
        <dbReference type="Proteomes" id="UP000441797"/>
    </source>
</evidence>
<dbReference type="Pfam" id="PF07693">
    <property type="entry name" value="KAP_NTPase"/>
    <property type="match status" value="1"/>
</dbReference>
<dbReference type="Proteomes" id="UP000441797">
    <property type="component" value="Unassembled WGS sequence"/>
</dbReference>
<evidence type="ECO:0000313" key="2">
    <source>
        <dbReference type="EMBL" id="MUL39574.1"/>
    </source>
</evidence>
<dbReference type="AlphaFoldDB" id="A0A6N8G466"/>
<keyword evidence="3" id="KW-1185">Reference proteome</keyword>
<evidence type="ECO:0000259" key="1">
    <source>
        <dbReference type="Pfam" id="PF07693"/>
    </source>
</evidence>
<comment type="caution">
    <text evidence="2">The sequence shown here is derived from an EMBL/GenBank/DDBJ whole genome shotgun (WGS) entry which is preliminary data.</text>
</comment>
<dbReference type="EMBL" id="NAPY01000104">
    <property type="protein sequence ID" value="MUL39574.1"/>
    <property type="molecule type" value="Genomic_DNA"/>
</dbReference>
<dbReference type="InterPro" id="IPR011646">
    <property type="entry name" value="KAP_P-loop"/>
</dbReference>
<dbReference type="OrthoDB" id="396512at2"/>
<dbReference type="InterPro" id="IPR027417">
    <property type="entry name" value="P-loop_NTPase"/>
</dbReference>
<dbReference type="RefSeq" id="WP_105221012.1">
    <property type="nucleotide sequence ID" value="NZ_CAWNSU010000078.1"/>
</dbReference>
<sequence length="633" mass="74232">MNQDQYTPNSHIEEYLDYYCKLSNPSFAILLKGRWGSGKTWFINRYYKRPGENIKYLYVSLYGMTNFSDIEYAFFQQLHPVLSHKGLGFAGKILKGLLKATVKIDLDDNKQGIASIQVPDIDLPEGLKNADDNILIFDDLERCKIDISNVLGYINYFVEQKGMNVIIIANEEELVNNSEDYKRIKEKLVGKTFCISLEFERALENFITIVSCSKVKESLFSNFESIQEIYIKTKHENLRTLKQIILDFERIYKDLPEEVKNKPDALKEILQLLIVFSIEIKTGRLLPKHISRLTEHYYPSSLRKKNTTNNDEELTKLYKMLDTYTLLPLTNPFPNSLWWEIFFDKGFIDKEKLNKSISNSKYFQNENTPVWVRMWRFLELSDDEFNEFLSQLEAEYNSREYSELEVIKHIFGIFLNISDLQLYQKTKEEILKEAKAYIDDLRERYSDEFIRSSIAESSLRSSVGLGFQGKDFQEFEELSIYIDNVQKMVIEEKMPAASQELLKIMETDVLKFYRMTCIDSRQEGGLLSCNYREVPIFKFIDPAIFVKTLLSMSPEHQNDAFGVFQERYKFAEINRDLIVETEWLESIRNLLRIEVDNRKGKLSGVRLNTFVNKTLDLIIKKLLHLTNSVEATN</sequence>
<gene>
    <name evidence="2" type="ORF">BWI75_25825</name>
</gene>
<proteinExistence type="predicted"/>
<name>A0A6N8G466_9CHRO</name>
<protein>
    <submittedName>
        <fullName evidence="2">NTPase</fullName>
    </submittedName>
</protein>
<reference evidence="2 3" key="1">
    <citation type="journal article" date="2019" name="Front. Microbiol.">
        <title>Genomic Features for Desiccation Tolerance and Sugar Biosynthesis in the Extremophile Gloeocapsopsis sp. UTEX B3054.</title>
        <authorList>
            <person name="Urrejola C."/>
            <person name="Alcorta J."/>
            <person name="Salas L."/>
            <person name="Vasquez M."/>
            <person name="Polz M.F."/>
            <person name="Vicuna R."/>
            <person name="Diez B."/>
        </authorList>
    </citation>
    <scope>NUCLEOTIDE SEQUENCE [LARGE SCALE GENOMIC DNA]</scope>
    <source>
        <strain evidence="2 3">1H9</strain>
    </source>
</reference>
<accession>A0A6N8G466</accession>
<dbReference type="SUPFAM" id="SSF52540">
    <property type="entry name" value="P-loop containing nucleoside triphosphate hydrolases"/>
    <property type="match status" value="1"/>
</dbReference>